<evidence type="ECO:0000256" key="1">
    <source>
        <dbReference type="ARBA" id="ARBA00022723"/>
    </source>
</evidence>
<sequence length="89" mass="10659">ELQDSYGQQWTFEQRRYQQYTCYTVFFISIEMCQIADVLIRKTRRLSLLQQGLFRNRILVIAIVFQVSIGCFLCYCPGMPNVFNFMPIR</sequence>
<reference evidence="4 5" key="1">
    <citation type="submission" date="2014-04" db="EMBL/GenBank/DDBJ databases">
        <title>Genome evolution of avian class.</title>
        <authorList>
            <person name="Zhang G."/>
            <person name="Li C."/>
        </authorList>
    </citation>
    <scope>NUCLEOTIDE SEQUENCE [LARGE SCALE GENOMIC DNA]</scope>
    <source>
        <strain evidence="4">BGI_N312</strain>
    </source>
</reference>
<dbReference type="InterPro" id="IPR006068">
    <property type="entry name" value="ATPase_P-typ_cation-transptr_C"/>
</dbReference>
<dbReference type="Gene3D" id="1.20.1110.10">
    <property type="entry name" value="Calcium-transporting ATPase, transmembrane domain"/>
    <property type="match status" value="1"/>
</dbReference>
<feature type="non-terminal residue" evidence="4">
    <location>
        <position position="89"/>
    </location>
</feature>
<dbReference type="Pfam" id="PF00689">
    <property type="entry name" value="Cation_ATPase_C"/>
    <property type="match status" value="1"/>
</dbReference>
<organism evidence="4 5">
    <name type="scientific">Balearica regulorum gibbericeps</name>
    <name type="common">East African grey crowned-crane</name>
    <dbReference type="NCBI Taxonomy" id="100784"/>
    <lineage>
        <taxon>Eukaryota</taxon>
        <taxon>Metazoa</taxon>
        <taxon>Chordata</taxon>
        <taxon>Craniata</taxon>
        <taxon>Vertebrata</taxon>
        <taxon>Euteleostomi</taxon>
        <taxon>Archelosauria</taxon>
        <taxon>Archosauria</taxon>
        <taxon>Dinosauria</taxon>
        <taxon>Saurischia</taxon>
        <taxon>Theropoda</taxon>
        <taxon>Coelurosauria</taxon>
        <taxon>Aves</taxon>
        <taxon>Neognathae</taxon>
        <taxon>Neoaves</taxon>
        <taxon>Gruiformes</taxon>
        <taxon>Gruidae</taxon>
        <taxon>Balearica</taxon>
    </lineage>
</organism>
<feature type="transmembrane region" description="Helical" evidence="2">
    <location>
        <begin position="59"/>
        <end position="80"/>
    </location>
</feature>
<dbReference type="InterPro" id="IPR023298">
    <property type="entry name" value="ATPase_P-typ_TM_dom_sf"/>
</dbReference>
<dbReference type="AlphaFoldDB" id="A0A087VFY9"/>
<evidence type="ECO:0000313" key="4">
    <source>
        <dbReference type="EMBL" id="KFO11531.1"/>
    </source>
</evidence>
<accession>A0A087VFY9</accession>
<dbReference type="SUPFAM" id="SSF81665">
    <property type="entry name" value="Calcium ATPase, transmembrane domain M"/>
    <property type="match status" value="1"/>
</dbReference>
<dbReference type="GO" id="GO:0036376">
    <property type="term" value="P:sodium ion export across plasma membrane"/>
    <property type="evidence" value="ECO:0007669"/>
    <property type="project" value="TreeGrafter"/>
</dbReference>
<dbReference type="GO" id="GO:0046872">
    <property type="term" value="F:metal ion binding"/>
    <property type="evidence" value="ECO:0007669"/>
    <property type="project" value="UniProtKB-KW"/>
</dbReference>
<name>A0A087VFY9_BALRE</name>
<dbReference type="GO" id="GO:0006883">
    <property type="term" value="P:intracellular sodium ion homeostasis"/>
    <property type="evidence" value="ECO:0007669"/>
    <property type="project" value="TreeGrafter"/>
</dbReference>
<proteinExistence type="predicted"/>
<dbReference type="GO" id="GO:0005886">
    <property type="term" value="C:plasma membrane"/>
    <property type="evidence" value="ECO:0007669"/>
    <property type="project" value="TreeGrafter"/>
</dbReference>
<dbReference type="GO" id="GO:1990573">
    <property type="term" value="P:potassium ion import across plasma membrane"/>
    <property type="evidence" value="ECO:0007669"/>
    <property type="project" value="TreeGrafter"/>
</dbReference>
<dbReference type="GO" id="GO:0008900">
    <property type="term" value="F:P-type potassium:proton transporter activity"/>
    <property type="evidence" value="ECO:0007669"/>
    <property type="project" value="TreeGrafter"/>
</dbReference>
<dbReference type="GO" id="GO:0030007">
    <property type="term" value="P:intracellular potassium ion homeostasis"/>
    <property type="evidence" value="ECO:0007669"/>
    <property type="project" value="TreeGrafter"/>
</dbReference>
<dbReference type="PRINTS" id="PR00121">
    <property type="entry name" value="NAKATPASE"/>
</dbReference>
<keyword evidence="2" id="KW-0812">Transmembrane</keyword>
<protein>
    <submittedName>
        <fullName evidence="4">Potassium-transporting ATPase alpha chain 1</fullName>
    </submittedName>
</protein>
<dbReference type="Proteomes" id="UP000053309">
    <property type="component" value="Unassembled WGS sequence"/>
</dbReference>
<keyword evidence="5" id="KW-1185">Reference proteome</keyword>
<evidence type="ECO:0000259" key="3">
    <source>
        <dbReference type="Pfam" id="PF00689"/>
    </source>
</evidence>
<keyword evidence="2" id="KW-0472">Membrane</keyword>
<keyword evidence="2" id="KW-1133">Transmembrane helix</keyword>
<dbReference type="EMBL" id="KL491895">
    <property type="protein sequence ID" value="KFO11531.1"/>
    <property type="molecule type" value="Genomic_DNA"/>
</dbReference>
<feature type="domain" description="Cation-transporting P-type ATPase C-terminal" evidence="3">
    <location>
        <begin position="16"/>
        <end position="88"/>
    </location>
</feature>
<dbReference type="GO" id="GO:0005391">
    <property type="term" value="F:P-type sodium:potassium-exchanging transporter activity"/>
    <property type="evidence" value="ECO:0007669"/>
    <property type="project" value="TreeGrafter"/>
</dbReference>
<feature type="non-terminal residue" evidence="4">
    <location>
        <position position="1"/>
    </location>
</feature>
<dbReference type="InterPro" id="IPR050510">
    <property type="entry name" value="Cation_transp_ATPase_P-type"/>
</dbReference>
<gene>
    <name evidence="4" type="ORF">N312_03420</name>
</gene>
<evidence type="ECO:0000256" key="2">
    <source>
        <dbReference type="SAM" id="Phobius"/>
    </source>
</evidence>
<keyword evidence="1" id="KW-0479">Metal-binding</keyword>
<evidence type="ECO:0000313" key="5">
    <source>
        <dbReference type="Proteomes" id="UP000053309"/>
    </source>
</evidence>
<dbReference type="PANTHER" id="PTHR43294">
    <property type="entry name" value="SODIUM/POTASSIUM-TRANSPORTING ATPASE SUBUNIT ALPHA"/>
    <property type="match status" value="1"/>
</dbReference>
<dbReference type="PANTHER" id="PTHR43294:SF10">
    <property type="entry name" value="POTASSIUM-TRANSPORTING ATPASE ALPHA CHAIN 1"/>
    <property type="match status" value="1"/>
</dbReference>